<accession>A0A5E7FGM0</accession>
<reference evidence="1 2" key="1">
    <citation type="submission" date="2019-09" db="EMBL/GenBank/DDBJ databases">
        <authorList>
            <person name="Chandra G."/>
            <person name="Truman W A."/>
        </authorList>
    </citation>
    <scope>NUCLEOTIDE SEQUENCE [LARGE SCALE GENOMIC DNA]</scope>
    <source>
        <strain evidence="1">PS718</strain>
    </source>
</reference>
<name>A0A5E7FGM0_PSEFL</name>
<dbReference type="AlphaFoldDB" id="A0A5E7FGM0"/>
<evidence type="ECO:0000313" key="1">
    <source>
        <dbReference type="EMBL" id="VVO38608.1"/>
    </source>
</evidence>
<dbReference type="Proteomes" id="UP000325375">
    <property type="component" value="Unassembled WGS sequence"/>
</dbReference>
<organism evidence="1 2">
    <name type="scientific">Pseudomonas fluorescens</name>
    <dbReference type="NCBI Taxonomy" id="294"/>
    <lineage>
        <taxon>Bacteria</taxon>
        <taxon>Pseudomonadati</taxon>
        <taxon>Pseudomonadota</taxon>
        <taxon>Gammaproteobacteria</taxon>
        <taxon>Pseudomonadales</taxon>
        <taxon>Pseudomonadaceae</taxon>
        <taxon>Pseudomonas</taxon>
    </lineage>
</organism>
<gene>
    <name evidence="1" type="ORF">PS718_05587</name>
</gene>
<protein>
    <submittedName>
        <fullName evidence="1">Uncharacterized protein</fullName>
    </submittedName>
</protein>
<proteinExistence type="predicted"/>
<dbReference type="EMBL" id="CABVHX010000044">
    <property type="protein sequence ID" value="VVO38608.1"/>
    <property type="molecule type" value="Genomic_DNA"/>
</dbReference>
<sequence length="145" mass="15971">MGRVAEQKRPPAAKMFSHAVVHAVSGKPVDVLDVHFQVFDGAAADIRKLQSFGALRTFVAHRADQSRAAFAGQWKHCEKVRFVQIQMQLTIHRRAAGLDIRHIENLLISATGETGVEVFAHHRPRPVCTCQIAGLADFLLAIGQT</sequence>
<evidence type="ECO:0000313" key="2">
    <source>
        <dbReference type="Proteomes" id="UP000325375"/>
    </source>
</evidence>